<comment type="caution">
    <text evidence="8">The sequence shown here is derived from an EMBL/GenBank/DDBJ whole genome shotgun (WGS) entry which is preliminary data.</text>
</comment>
<sequence length="1543" mass="158284">MGTIDRAPAHRAEPRRRPARTLAAALTAVVVGLVTAVGGSLLAPPSASAAPATLGQVAAASTAGNRTAHTVNVPSSVQAGDVMVLVLTWNTQTTVTGPTGWTALQTHAGSGITGRVWTRVATASDAGSQVRATSAASAKSVMSLTAYRSSGPSPSVTASAQGGSDSPATSHTTPAVPVADEGSWLVSAWAEKSGTDTTWTLPAEVTQRTTAAGTGTGKVSQIVGDSGGPVAAGTAAGRTATTSTSVNRSALFSVVVSPGVAGNRPPVAVFAFSCGGLACNFDATGSSDPDGDPLTYAWNFGDNSTGSGVSPSHTYAGAGTRNVTLTVSDGTTTSQSTQSVTVTAPVAQGNQPKPGHTTLVPEKARAAFPRITGGEIWDIETIGNKAYVAGTFSSAVNVAGNGATVTQPNLMAINLDTGLIDTTFRPTFGGGGVSAVEASPDGTKLFVTGSFDTVNGVAKAKIASLSPTTGAPVAGFTANANSQGNALAVSNTTVYVGGRFSKINGVTRVGLAAVSSSTGAVDLAFDNQLSGGIGTNGTLTVQQLKLTHDSSTLVVVHTARRIDDQNRYGIGLIDTASKQLLPWRTHLWEDNLQYVGGIQRIYAGDVAPDDSYFVVGSGSGGDRPPINDTAVAFSFDGGDGVEPLWISRCFDSVYSVAITEKAVYIGGHFQWNESPTAPDPWPGQDDIGYGTGQGLSGYGLGDQVVRRDHLGALDPATGKALEWHPGSNSIEGNKALQATSQGLLSGGDAKRQGGVSTGRVAFFRLADNPAPSSPDTTITSPIQGRVVHANEPFTIQGDATVTTGSVARVQVEVQSGSAYLQDDLTTWSSTFNTIDAQLSTPADGKTSWSLPLTVTTAREMTIRARAVASSGAQDPVKAEKKIESFSFDDLPPSTRITGPSGTLQTSTTFILRGTATDDNGVSSIILYVKDIATGRYLTPDGSLVDGYTTFRIDPDVPDATSATWQYELNLPNEGDWKVSATAVDTAGQSDTRQEVVDYTVDTSGQAPSVTISTPLAVTPPTPSPSLTMAPGGRITFTGTATDDQDLATVEVSLRNTVTRDNLGADGSWGPDVIAGFHKISPANFSGTSYDWSYTMPEDLEPGTYTFAVRATDKQDLTTSSSYQGRLTINVAVPGDAAPNGLLSFSGTDRSLEVLHLDLAGTATDDKGVASVGLVLREADTGRYLQPDGTLGTGYQVLPTTLAAPGATSTGFSRSIDLPRAGDWNVTAFAIDSAGQTDTSTTGATARYLVYPGDADPALNLDLVSPPAGTVFEDGRIFVSGRAEDDVAMARVEVAVVNSSGLYMTSTGTFSGTTERWISAFLNSPGSPGSNYSYTTPAIPAGAYTVRTRPVDSIGQFPASRDVPVSVTIPASNAAPVANATFSCASNVCTFDGRTSIDESPSSLSWSWNFGNGRTASGSVPTVTYTSAGTFTVTLTVKDEYGVTGTTTLPVTITEPAGNVAPTATISTPTCVGLVCGLSGATSTDPNAGDTFTYLWNFGDGTPTSTTASSTHTFPAAGTYVVTLTVTDGWGKASTTTRSVTVAP</sequence>
<dbReference type="CDD" id="cd00146">
    <property type="entry name" value="PKD"/>
    <property type="match status" value="3"/>
</dbReference>
<keyword evidence="4" id="KW-1133">Transmembrane helix</keyword>
<dbReference type="Gene3D" id="2.60.40.650">
    <property type="match status" value="1"/>
</dbReference>
<evidence type="ECO:0000256" key="6">
    <source>
        <dbReference type="SAM" id="MobiDB-lite"/>
    </source>
</evidence>
<proteinExistence type="predicted"/>
<organism evidence="8 9">
    <name type="scientific">Nocardioides taihuensis</name>
    <dbReference type="NCBI Taxonomy" id="1835606"/>
    <lineage>
        <taxon>Bacteria</taxon>
        <taxon>Bacillati</taxon>
        <taxon>Actinomycetota</taxon>
        <taxon>Actinomycetes</taxon>
        <taxon>Propionibacteriales</taxon>
        <taxon>Nocardioidaceae</taxon>
        <taxon>Nocardioides</taxon>
    </lineage>
</organism>
<comment type="subcellular location">
    <subcellularLocation>
        <location evidence="1">Membrane</location>
        <topology evidence="1">Multi-pass membrane protein</topology>
    </subcellularLocation>
</comment>
<dbReference type="PANTHER" id="PTHR46730:SF1">
    <property type="entry name" value="PLAT DOMAIN-CONTAINING PROTEIN"/>
    <property type="match status" value="1"/>
</dbReference>
<keyword evidence="2" id="KW-0812">Transmembrane</keyword>
<dbReference type="InterPro" id="IPR011044">
    <property type="entry name" value="Quino_amine_DH_bsu"/>
</dbReference>
<keyword evidence="3" id="KW-0677">Repeat</keyword>
<dbReference type="SUPFAM" id="SSF50969">
    <property type="entry name" value="YVTN repeat-like/Quinoprotein amine dehydrogenase"/>
    <property type="match status" value="1"/>
</dbReference>
<evidence type="ECO:0000259" key="7">
    <source>
        <dbReference type="PROSITE" id="PS50093"/>
    </source>
</evidence>
<dbReference type="InterPro" id="IPR013783">
    <property type="entry name" value="Ig-like_fold"/>
</dbReference>
<dbReference type="InterPro" id="IPR022409">
    <property type="entry name" value="PKD/Chitinase_dom"/>
</dbReference>
<dbReference type="Pfam" id="PF18911">
    <property type="entry name" value="PKD_4"/>
    <property type="match status" value="3"/>
</dbReference>
<evidence type="ECO:0000256" key="1">
    <source>
        <dbReference type="ARBA" id="ARBA00004141"/>
    </source>
</evidence>
<dbReference type="EMBL" id="JBHSKD010000018">
    <property type="protein sequence ID" value="MFC5177990.1"/>
    <property type="molecule type" value="Genomic_DNA"/>
</dbReference>
<evidence type="ECO:0000313" key="9">
    <source>
        <dbReference type="Proteomes" id="UP001596087"/>
    </source>
</evidence>
<dbReference type="InterPro" id="IPR035986">
    <property type="entry name" value="PKD_dom_sf"/>
</dbReference>
<dbReference type="SUPFAM" id="SSF49299">
    <property type="entry name" value="PKD domain"/>
    <property type="match status" value="3"/>
</dbReference>
<keyword evidence="9" id="KW-1185">Reference proteome</keyword>
<dbReference type="InterPro" id="IPR000601">
    <property type="entry name" value="PKD_dom"/>
</dbReference>
<gene>
    <name evidence="8" type="ORF">ACFPGP_15010</name>
</gene>
<dbReference type="PANTHER" id="PTHR46730">
    <property type="entry name" value="POLYCYSTIN-1"/>
    <property type="match status" value="1"/>
</dbReference>
<evidence type="ECO:0000256" key="2">
    <source>
        <dbReference type="ARBA" id="ARBA00022692"/>
    </source>
</evidence>
<feature type="domain" description="PKD" evidence="7">
    <location>
        <begin position="1483"/>
        <end position="1543"/>
    </location>
</feature>
<feature type="domain" description="PKD" evidence="7">
    <location>
        <begin position="1399"/>
        <end position="1459"/>
    </location>
</feature>
<dbReference type="Gene3D" id="2.60.40.10">
    <property type="entry name" value="Immunoglobulins"/>
    <property type="match status" value="5"/>
</dbReference>
<accession>A0ABW0BLN3</accession>
<dbReference type="SUPFAM" id="SSF81296">
    <property type="entry name" value="E set domains"/>
    <property type="match status" value="1"/>
</dbReference>
<dbReference type="RefSeq" id="WP_378591473.1">
    <property type="nucleotide sequence ID" value="NZ_JBHSKD010000018.1"/>
</dbReference>
<dbReference type="PROSITE" id="PS50093">
    <property type="entry name" value="PKD"/>
    <property type="match status" value="3"/>
</dbReference>
<feature type="domain" description="PKD" evidence="7">
    <location>
        <begin position="266"/>
        <end position="349"/>
    </location>
</feature>
<evidence type="ECO:0000256" key="4">
    <source>
        <dbReference type="ARBA" id="ARBA00022989"/>
    </source>
</evidence>
<protein>
    <submittedName>
        <fullName evidence="8">PKD domain-containing protein</fullName>
    </submittedName>
</protein>
<keyword evidence="5" id="KW-0472">Membrane</keyword>
<name>A0ABW0BLN3_9ACTN</name>
<dbReference type="SMART" id="SM00089">
    <property type="entry name" value="PKD"/>
    <property type="match status" value="3"/>
</dbReference>
<evidence type="ECO:0000256" key="5">
    <source>
        <dbReference type="ARBA" id="ARBA00023136"/>
    </source>
</evidence>
<dbReference type="InterPro" id="IPR014756">
    <property type="entry name" value="Ig_E-set"/>
</dbReference>
<reference evidence="9" key="1">
    <citation type="journal article" date="2019" name="Int. J. Syst. Evol. Microbiol.">
        <title>The Global Catalogue of Microorganisms (GCM) 10K type strain sequencing project: providing services to taxonomists for standard genome sequencing and annotation.</title>
        <authorList>
            <consortium name="The Broad Institute Genomics Platform"/>
            <consortium name="The Broad Institute Genome Sequencing Center for Infectious Disease"/>
            <person name="Wu L."/>
            <person name="Ma J."/>
        </authorList>
    </citation>
    <scope>NUCLEOTIDE SEQUENCE [LARGE SCALE GENOMIC DNA]</scope>
    <source>
        <strain evidence="9">DFY41</strain>
    </source>
</reference>
<evidence type="ECO:0000313" key="8">
    <source>
        <dbReference type="EMBL" id="MFC5177990.1"/>
    </source>
</evidence>
<evidence type="ECO:0000256" key="3">
    <source>
        <dbReference type="ARBA" id="ARBA00022737"/>
    </source>
</evidence>
<feature type="region of interest" description="Disordered" evidence="6">
    <location>
        <begin position="147"/>
        <end position="176"/>
    </location>
</feature>
<dbReference type="Proteomes" id="UP001596087">
    <property type="component" value="Unassembled WGS sequence"/>
</dbReference>
<feature type="compositionally biased region" description="Polar residues" evidence="6">
    <location>
        <begin position="147"/>
        <end position="173"/>
    </location>
</feature>